<organism evidence="1 2">
    <name type="scientific">Candidatus Iainarchaeum sp</name>
    <dbReference type="NCBI Taxonomy" id="3101447"/>
    <lineage>
        <taxon>Archaea</taxon>
        <taxon>Candidatus Iainarchaeota</taxon>
        <taxon>Candidatus Iainarchaeia</taxon>
        <taxon>Candidatus Iainarchaeales</taxon>
        <taxon>Candidatus Iainarchaeaceae</taxon>
        <taxon>Candidatus Iainarchaeum</taxon>
    </lineage>
</organism>
<protein>
    <submittedName>
        <fullName evidence="1">Uncharacterized protein</fullName>
    </submittedName>
</protein>
<dbReference type="Proteomes" id="UP000565078">
    <property type="component" value="Unassembled WGS sequence"/>
</dbReference>
<accession>A0A7J4IZ45</accession>
<sequence length="249" mass="28128">MVKITKKNGSFSLVFAPEEAMAAGLQPEKEYELSKARDGIWVMVEGAAQAVQKPPAAFDGAEQKILELLKKLPNRDLMEGWFEKKLSEAEKAKFKEMLEKGAVIKFKSSEHFRKALYIIPKKSRADPGQKFDNTEKPIEEFSLEKDGFLVVKNEMRAKALSDELRERIKAGEIKGTRAFSGEFFIINNALLESAQFKVLSEIKQLKAAPLLQLSQKTGLTPTVVRIANEFLKEEGQVIEKKKDLYQYIG</sequence>
<reference evidence="2" key="1">
    <citation type="journal article" date="2020" name="bioRxiv">
        <title>A rank-normalized archaeal taxonomy based on genome phylogeny resolves widespread incomplete and uneven classifications.</title>
        <authorList>
            <person name="Rinke C."/>
            <person name="Chuvochina M."/>
            <person name="Mussig A.J."/>
            <person name="Chaumeil P.-A."/>
            <person name="Waite D.W."/>
            <person name="Whitman W.B."/>
            <person name="Parks D.H."/>
            <person name="Hugenholtz P."/>
        </authorList>
    </citation>
    <scope>NUCLEOTIDE SEQUENCE [LARGE SCALE GENOMIC DNA]</scope>
</reference>
<comment type="caution">
    <text evidence="1">The sequence shown here is derived from an EMBL/GenBank/DDBJ whole genome shotgun (WGS) entry which is preliminary data.</text>
</comment>
<proteinExistence type="predicted"/>
<dbReference type="AlphaFoldDB" id="A0A7J4IZ45"/>
<evidence type="ECO:0000313" key="2">
    <source>
        <dbReference type="Proteomes" id="UP000565078"/>
    </source>
</evidence>
<dbReference type="EMBL" id="DUGC01000046">
    <property type="protein sequence ID" value="HIH09539.1"/>
    <property type="molecule type" value="Genomic_DNA"/>
</dbReference>
<name>A0A7J4IZ45_9ARCH</name>
<evidence type="ECO:0000313" key="1">
    <source>
        <dbReference type="EMBL" id="HIH09539.1"/>
    </source>
</evidence>
<gene>
    <name evidence="1" type="ORF">HA254_02605</name>
</gene>